<dbReference type="InterPro" id="IPR038648">
    <property type="entry name" value="PHR_sf"/>
</dbReference>
<dbReference type="PANTHER" id="PTHR45774">
    <property type="entry name" value="BTB/POZ DOMAIN-CONTAINING"/>
    <property type="match status" value="1"/>
</dbReference>
<reference evidence="7" key="1">
    <citation type="submission" date="2025-08" db="UniProtKB">
        <authorList>
            <consortium name="RefSeq"/>
        </authorList>
    </citation>
    <scope>IDENTIFICATION</scope>
    <source>
        <tissue evidence="7">Tentacle</tissue>
    </source>
</reference>
<keyword evidence="4" id="KW-0833">Ubl conjugation pathway</keyword>
<organism evidence="6 7">
    <name type="scientific">Actinia tenebrosa</name>
    <name type="common">Australian red waratah sea anemone</name>
    <dbReference type="NCBI Taxonomy" id="6105"/>
    <lineage>
        <taxon>Eukaryota</taxon>
        <taxon>Metazoa</taxon>
        <taxon>Cnidaria</taxon>
        <taxon>Anthozoa</taxon>
        <taxon>Hexacorallia</taxon>
        <taxon>Actiniaria</taxon>
        <taxon>Actiniidae</taxon>
        <taxon>Actinia</taxon>
    </lineage>
</organism>
<dbReference type="OrthoDB" id="9979965at2759"/>
<dbReference type="InterPro" id="IPR011705">
    <property type="entry name" value="BACK"/>
</dbReference>
<dbReference type="SMART" id="SM00875">
    <property type="entry name" value="BACK"/>
    <property type="match status" value="1"/>
</dbReference>
<protein>
    <submittedName>
        <fullName evidence="7">BTB/POZ domain-containing protein 1-like</fullName>
    </submittedName>
</protein>
<dbReference type="AlphaFoldDB" id="A0A6P8II57"/>
<dbReference type="PANTHER" id="PTHR45774:SF3">
    <property type="entry name" value="BTB (POZ) DOMAIN-CONTAINING 2B-RELATED"/>
    <property type="match status" value="1"/>
</dbReference>
<dbReference type="SUPFAM" id="SSF54695">
    <property type="entry name" value="POZ domain"/>
    <property type="match status" value="1"/>
</dbReference>
<dbReference type="InterPro" id="IPR000210">
    <property type="entry name" value="BTB/POZ_dom"/>
</dbReference>
<dbReference type="InterPro" id="IPR012983">
    <property type="entry name" value="PHR"/>
</dbReference>
<dbReference type="GO" id="GO:0022008">
    <property type="term" value="P:neurogenesis"/>
    <property type="evidence" value="ECO:0007669"/>
    <property type="project" value="TreeGrafter"/>
</dbReference>
<dbReference type="GO" id="GO:0005829">
    <property type="term" value="C:cytosol"/>
    <property type="evidence" value="ECO:0007669"/>
    <property type="project" value="TreeGrafter"/>
</dbReference>
<accession>A0A6P8II57</accession>
<keyword evidence="6" id="KW-1185">Reference proteome</keyword>
<dbReference type="GeneID" id="116301605"/>
<gene>
    <name evidence="7" type="primary">LOC116301605</name>
</gene>
<dbReference type="Gene3D" id="3.30.710.10">
    <property type="entry name" value="Potassium Channel Kv1.1, Chain A"/>
    <property type="match status" value="1"/>
</dbReference>
<comment type="pathway">
    <text evidence="2">Protein modification; protein ubiquitination.</text>
</comment>
<evidence type="ECO:0000313" key="7">
    <source>
        <dbReference type="RefSeq" id="XP_031566551.1"/>
    </source>
</evidence>
<dbReference type="KEGG" id="aten:116301605"/>
<dbReference type="FunFam" id="1.25.40.420:FF:000008">
    <property type="entry name" value="BTB/POZ domain-containing protein POB1"/>
    <property type="match status" value="1"/>
</dbReference>
<evidence type="ECO:0000256" key="2">
    <source>
        <dbReference type="ARBA" id="ARBA00004906"/>
    </source>
</evidence>
<dbReference type="PROSITE" id="PS50097">
    <property type="entry name" value="BTB"/>
    <property type="match status" value="1"/>
</dbReference>
<dbReference type="Gene3D" id="1.25.40.420">
    <property type="match status" value="1"/>
</dbReference>
<proteinExistence type="predicted"/>
<evidence type="ECO:0000256" key="4">
    <source>
        <dbReference type="ARBA" id="ARBA00022786"/>
    </source>
</evidence>
<dbReference type="InParanoid" id="A0A6P8II57"/>
<dbReference type="Proteomes" id="UP000515163">
    <property type="component" value="Unplaced"/>
</dbReference>
<sequence length="464" mass="52425">MEPSDWQTKLSSFKERHLYAYNNSSFCDVEFSVMDANGDKVTIPANKYVLAISSPVFQAMFYGKSAETGRTIDLPDCTKEGLQEMLRYFYSDEVNLTGSKVLDVLYLAEKYMLPFLKEKCEEHLQKELKPEEVFHVLPQIRNEKVEQKCWDMVDSDAERAVSSESFLNVSKEMLCKVLGRDTMSIDEVVLFQAVEKWALNKLKEQGLEESMENKRAVLGEEVIKLIRFPLMSQKEFAEKVLPSGILKTDEETELTQFFNGTVPRSRSFSNAKRGKSQVFLPKIRFDSIIKPCDAPSQCFGVPEAIDFKVNNPLSLVGVRLFGAKGSTYDVTLALYKSDQKITEISSALPTEDEETGDGVSGLFGAKGFTYEKITQISSTFPTEDEETDGYYGFTILLDEPVPLDPDVVYTIEATISGPNFYHGKQGKTTIAFEDMVITYLDSRVPTCRTSSQEGQYPSLLFRRP</sequence>
<evidence type="ECO:0000256" key="1">
    <source>
        <dbReference type="ARBA" id="ARBA00004496"/>
    </source>
</evidence>
<dbReference type="InterPro" id="IPR011333">
    <property type="entry name" value="SKP1/BTB/POZ_sf"/>
</dbReference>
<dbReference type="Pfam" id="PF07707">
    <property type="entry name" value="BACK"/>
    <property type="match status" value="1"/>
</dbReference>
<keyword evidence="3" id="KW-0963">Cytoplasm</keyword>
<evidence type="ECO:0000313" key="6">
    <source>
        <dbReference type="Proteomes" id="UP000515163"/>
    </source>
</evidence>
<dbReference type="SMART" id="SM00225">
    <property type="entry name" value="BTB"/>
    <property type="match status" value="1"/>
</dbReference>
<dbReference type="RefSeq" id="XP_031566551.1">
    <property type="nucleotide sequence ID" value="XM_031710691.1"/>
</dbReference>
<feature type="domain" description="BTB" evidence="5">
    <location>
        <begin position="27"/>
        <end position="98"/>
    </location>
</feature>
<evidence type="ECO:0000256" key="3">
    <source>
        <dbReference type="ARBA" id="ARBA00022490"/>
    </source>
</evidence>
<comment type="subcellular location">
    <subcellularLocation>
        <location evidence="1">Cytoplasm</location>
    </subcellularLocation>
</comment>
<dbReference type="Pfam" id="PF00651">
    <property type="entry name" value="BTB"/>
    <property type="match status" value="1"/>
</dbReference>
<dbReference type="Pfam" id="PF08005">
    <property type="entry name" value="PHR"/>
    <property type="match status" value="1"/>
</dbReference>
<dbReference type="Gene3D" id="2.60.120.820">
    <property type="entry name" value="PHR domain"/>
    <property type="match status" value="1"/>
</dbReference>
<evidence type="ECO:0000259" key="5">
    <source>
        <dbReference type="PROSITE" id="PS50097"/>
    </source>
</evidence>
<name>A0A6P8II57_ACTTE</name>